<dbReference type="EMBL" id="JBHTCM010000028">
    <property type="protein sequence ID" value="MFC7335184.1"/>
    <property type="molecule type" value="Genomic_DNA"/>
</dbReference>
<keyword evidence="3" id="KW-1185">Reference proteome</keyword>
<proteinExistence type="predicted"/>
<dbReference type="PANTHER" id="PTHR43265">
    <property type="entry name" value="ESTERASE ESTD"/>
    <property type="match status" value="1"/>
</dbReference>
<comment type="caution">
    <text evidence="2">The sequence shown here is derived from an EMBL/GenBank/DDBJ whole genome shotgun (WGS) entry which is preliminary data.</text>
</comment>
<dbReference type="Pfam" id="PF12146">
    <property type="entry name" value="Hydrolase_4"/>
    <property type="match status" value="1"/>
</dbReference>
<dbReference type="RefSeq" id="WP_377360721.1">
    <property type="nucleotide sequence ID" value="NZ_JBHTCM010000028.1"/>
</dbReference>
<protein>
    <submittedName>
        <fullName evidence="2">Alpha/beta hydrolase</fullName>
    </submittedName>
</protein>
<sequence length="342" mass="36856">MISRRRLALTCVIALVGVLAFLLVWRLEDQDLDRHTTETFVFTANGASLAGQVWLPDAPPRAAVILVHGDGPQDRTSAGGYAPLINALLDAGIAVAAWDKPGVGDSLGNWLDQSMADRAVEVQAALGALRRRLEGLAVGALGFSQAGWVLPRLSSGDADFLVLIGPAVSWQRQGVYFTRTRLRLSGEDAAGIDRRLARSAADDDRLFGPAAADPATLPDGMGLDRWGFIRRNRTADATDDLRRLDVPLLALWGAEDLNVDAAADAVTYRETVAGNQPATRIVIVPGATHGLLKAGPYNAQLVSDWPWSTTLRFLLEGRHAYAPGVLDMIRDWIIARAAEKRT</sequence>
<dbReference type="PANTHER" id="PTHR43265:SF1">
    <property type="entry name" value="ESTERASE ESTD"/>
    <property type="match status" value="1"/>
</dbReference>
<accession>A0ABW2L0F1</accession>
<name>A0ABW2L0F1_9PROT</name>
<keyword evidence="2" id="KW-0378">Hydrolase</keyword>
<evidence type="ECO:0000259" key="1">
    <source>
        <dbReference type="Pfam" id="PF12146"/>
    </source>
</evidence>
<gene>
    <name evidence="2" type="ORF">ACFQPS_18595</name>
</gene>
<dbReference type="InterPro" id="IPR053145">
    <property type="entry name" value="AB_hydrolase_Est10"/>
</dbReference>
<dbReference type="SUPFAM" id="SSF53474">
    <property type="entry name" value="alpha/beta-Hydrolases"/>
    <property type="match status" value="1"/>
</dbReference>
<dbReference type="Proteomes" id="UP001596456">
    <property type="component" value="Unassembled WGS sequence"/>
</dbReference>
<organism evidence="2 3">
    <name type="scientific">Rhodocista pekingensis</name>
    <dbReference type="NCBI Taxonomy" id="201185"/>
    <lineage>
        <taxon>Bacteria</taxon>
        <taxon>Pseudomonadati</taxon>
        <taxon>Pseudomonadota</taxon>
        <taxon>Alphaproteobacteria</taxon>
        <taxon>Rhodospirillales</taxon>
        <taxon>Azospirillaceae</taxon>
        <taxon>Rhodocista</taxon>
    </lineage>
</organism>
<dbReference type="GO" id="GO:0016787">
    <property type="term" value="F:hydrolase activity"/>
    <property type="evidence" value="ECO:0007669"/>
    <property type="project" value="UniProtKB-KW"/>
</dbReference>
<dbReference type="InterPro" id="IPR022742">
    <property type="entry name" value="Hydrolase_4"/>
</dbReference>
<dbReference type="InterPro" id="IPR029058">
    <property type="entry name" value="AB_hydrolase_fold"/>
</dbReference>
<dbReference type="Gene3D" id="3.40.50.1820">
    <property type="entry name" value="alpha/beta hydrolase"/>
    <property type="match status" value="1"/>
</dbReference>
<feature type="domain" description="Serine aminopeptidase S33" evidence="1">
    <location>
        <begin position="59"/>
        <end position="292"/>
    </location>
</feature>
<evidence type="ECO:0000313" key="2">
    <source>
        <dbReference type="EMBL" id="MFC7335184.1"/>
    </source>
</evidence>
<evidence type="ECO:0000313" key="3">
    <source>
        <dbReference type="Proteomes" id="UP001596456"/>
    </source>
</evidence>
<reference evidence="3" key="1">
    <citation type="journal article" date="2019" name="Int. J. Syst. Evol. Microbiol.">
        <title>The Global Catalogue of Microorganisms (GCM) 10K type strain sequencing project: providing services to taxonomists for standard genome sequencing and annotation.</title>
        <authorList>
            <consortium name="The Broad Institute Genomics Platform"/>
            <consortium name="The Broad Institute Genome Sequencing Center for Infectious Disease"/>
            <person name="Wu L."/>
            <person name="Ma J."/>
        </authorList>
    </citation>
    <scope>NUCLEOTIDE SEQUENCE [LARGE SCALE GENOMIC DNA]</scope>
    <source>
        <strain evidence="3">CGMCC 1.16275</strain>
    </source>
</reference>